<evidence type="ECO:0000313" key="3">
    <source>
        <dbReference type="Proteomes" id="UP001175000"/>
    </source>
</evidence>
<evidence type="ECO:0000313" key="2">
    <source>
        <dbReference type="EMBL" id="KAK0611865.1"/>
    </source>
</evidence>
<accession>A0AA39U6B2</accession>
<gene>
    <name evidence="2" type="ORF">B0T14DRAFT_571720</name>
</gene>
<feature type="compositionally biased region" description="Basic and acidic residues" evidence="1">
    <location>
        <begin position="61"/>
        <end position="73"/>
    </location>
</feature>
<proteinExistence type="predicted"/>
<comment type="caution">
    <text evidence="2">The sequence shown here is derived from an EMBL/GenBank/DDBJ whole genome shotgun (WGS) entry which is preliminary data.</text>
</comment>
<keyword evidence="3" id="KW-1185">Reference proteome</keyword>
<reference evidence="2" key="1">
    <citation type="submission" date="2023-06" db="EMBL/GenBank/DDBJ databases">
        <title>Genome-scale phylogeny and comparative genomics of the fungal order Sordariales.</title>
        <authorList>
            <consortium name="Lawrence Berkeley National Laboratory"/>
            <person name="Hensen N."/>
            <person name="Bonometti L."/>
            <person name="Westerberg I."/>
            <person name="Brannstrom I.O."/>
            <person name="Guillou S."/>
            <person name="Cros-Aarteil S."/>
            <person name="Calhoun S."/>
            <person name="Haridas S."/>
            <person name="Kuo A."/>
            <person name="Mondo S."/>
            <person name="Pangilinan J."/>
            <person name="Riley R."/>
            <person name="Labutti K."/>
            <person name="Andreopoulos B."/>
            <person name="Lipzen A."/>
            <person name="Chen C."/>
            <person name="Yanf M."/>
            <person name="Daum C."/>
            <person name="Ng V."/>
            <person name="Clum A."/>
            <person name="Steindorff A."/>
            <person name="Ohm R."/>
            <person name="Martin F."/>
            <person name="Silar P."/>
            <person name="Natvig D."/>
            <person name="Lalanne C."/>
            <person name="Gautier V."/>
            <person name="Ament-Velasquez S.L."/>
            <person name="Kruys A."/>
            <person name="Hutchinson M.I."/>
            <person name="Powell A.J."/>
            <person name="Barry K."/>
            <person name="Miller A.N."/>
            <person name="Grigoriev I.V."/>
            <person name="Debuchy R."/>
            <person name="Gladieux P."/>
            <person name="Thoren M.H."/>
            <person name="Johannesson H."/>
        </authorList>
    </citation>
    <scope>NUCLEOTIDE SEQUENCE</scope>
    <source>
        <strain evidence="2">CBS 606.72</strain>
    </source>
</reference>
<dbReference type="EMBL" id="JAULSU010000007">
    <property type="protein sequence ID" value="KAK0611865.1"/>
    <property type="molecule type" value="Genomic_DNA"/>
</dbReference>
<dbReference type="AlphaFoldDB" id="A0AA39U6B2"/>
<feature type="compositionally biased region" description="Low complexity" evidence="1">
    <location>
        <begin position="32"/>
        <end position="45"/>
    </location>
</feature>
<feature type="region of interest" description="Disordered" evidence="1">
    <location>
        <begin position="185"/>
        <end position="210"/>
    </location>
</feature>
<dbReference type="Proteomes" id="UP001175000">
    <property type="component" value="Unassembled WGS sequence"/>
</dbReference>
<feature type="region of interest" description="Disordered" evidence="1">
    <location>
        <begin position="1"/>
        <end position="119"/>
    </location>
</feature>
<name>A0AA39U6B2_9PEZI</name>
<sequence>MSSLSWQPSAGPARPHNYGGSRQPIYEHRSSTSRGSTTASSTSSFSDDEDAITPCPPQSFSEEHQVEQQDRTPRQQPRSPKSHRPNAERRQSWRSSQVMSAHDNTEPHPESPDGGVGPEVDSVTLWRRMLVIQRMFGCYNSARMSAAIDTGAEDGFVPSRTCLDLLNDSIDQLPEESRRQLEQFLEHGESGNPSRRNSWRQRLHEMRQVR</sequence>
<evidence type="ECO:0000256" key="1">
    <source>
        <dbReference type="SAM" id="MobiDB-lite"/>
    </source>
</evidence>
<protein>
    <submittedName>
        <fullName evidence="2">Uncharacterized protein</fullName>
    </submittedName>
</protein>
<organism evidence="2 3">
    <name type="scientific">Immersiella caudata</name>
    <dbReference type="NCBI Taxonomy" id="314043"/>
    <lineage>
        <taxon>Eukaryota</taxon>
        <taxon>Fungi</taxon>
        <taxon>Dikarya</taxon>
        <taxon>Ascomycota</taxon>
        <taxon>Pezizomycotina</taxon>
        <taxon>Sordariomycetes</taxon>
        <taxon>Sordariomycetidae</taxon>
        <taxon>Sordariales</taxon>
        <taxon>Lasiosphaeriaceae</taxon>
        <taxon>Immersiella</taxon>
    </lineage>
</organism>